<evidence type="ECO:0000313" key="6">
    <source>
        <dbReference type="Proteomes" id="UP000193928"/>
    </source>
</evidence>
<evidence type="ECO:0000256" key="4">
    <source>
        <dbReference type="ARBA" id="ARBA00022833"/>
    </source>
</evidence>
<sequence length="311" mass="32995">MGPVVIECAINGATPKSANPHVPVEPSEITADALACIEAGAAIIHNHIDRYGIGVAEAAERYLQAWRPVLAARPDALLYPTIHFGEGFSISYEHLIPLAAAGMRVGLTDPGSVNLGGTDADGLPTGDLVYRNSFQTISRAFEICRDAGLGPSLAIYEPGFLRTTLAWWRAGRLPQGAMIKLYFSTELGYLGAPFGLPPTERALDAYLELLDGCDIPWAVSVVGGDLCASPVARLALERGGHLHLGLEFYRGERTPTNVELVTEAADLCRQVGRAIATPDEAAQILRLPLRAAGHLGGQRGQLGVELLGGTE</sequence>
<dbReference type="Pfam" id="PF05853">
    <property type="entry name" value="BKACE"/>
    <property type="match status" value="1"/>
</dbReference>
<evidence type="ECO:0000256" key="3">
    <source>
        <dbReference type="ARBA" id="ARBA00022723"/>
    </source>
</evidence>
<dbReference type="EMBL" id="LQOY01000032">
    <property type="protein sequence ID" value="ORV94403.1"/>
    <property type="molecule type" value="Genomic_DNA"/>
</dbReference>
<dbReference type="RefSeq" id="WP_069433344.1">
    <property type="nucleotide sequence ID" value="NZ_JACKSU010000019.1"/>
</dbReference>
<name>A0A1X1X6V5_MYCGO</name>
<proteinExistence type="predicted"/>
<dbReference type="InterPro" id="IPR008567">
    <property type="entry name" value="BKACE"/>
</dbReference>
<evidence type="ECO:0000256" key="2">
    <source>
        <dbReference type="ARBA" id="ARBA00022679"/>
    </source>
</evidence>
<dbReference type="InterPro" id="IPR013785">
    <property type="entry name" value="Aldolase_TIM"/>
</dbReference>
<dbReference type="Gene3D" id="3.20.20.70">
    <property type="entry name" value="Aldolase class I"/>
    <property type="match status" value="1"/>
</dbReference>
<reference evidence="5 6" key="1">
    <citation type="submission" date="2016-01" db="EMBL/GenBank/DDBJ databases">
        <title>The new phylogeny of the genus Mycobacterium.</title>
        <authorList>
            <person name="Tarcisio F."/>
            <person name="Conor M."/>
            <person name="Antonella G."/>
            <person name="Elisabetta G."/>
            <person name="Giulia F.S."/>
            <person name="Sara T."/>
            <person name="Anna F."/>
            <person name="Clotilde B."/>
            <person name="Roberto B."/>
            <person name="Veronica D.S."/>
            <person name="Fabio R."/>
            <person name="Monica P."/>
            <person name="Olivier J."/>
            <person name="Enrico T."/>
            <person name="Nicola S."/>
        </authorList>
    </citation>
    <scope>NUCLEOTIDE SEQUENCE [LARGE SCALE GENOMIC DNA]</scope>
    <source>
        <strain evidence="5 6">DSM 44160</strain>
    </source>
</reference>
<evidence type="ECO:0000256" key="1">
    <source>
        <dbReference type="ARBA" id="ARBA00001947"/>
    </source>
</evidence>
<dbReference type="GO" id="GO:0046872">
    <property type="term" value="F:metal ion binding"/>
    <property type="evidence" value="ECO:0007669"/>
    <property type="project" value="UniProtKB-KW"/>
</dbReference>
<comment type="caution">
    <text evidence="5">The sequence shown here is derived from an EMBL/GenBank/DDBJ whole genome shotgun (WGS) entry which is preliminary data.</text>
</comment>
<gene>
    <name evidence="5" type="ORF">AWC08_17175</name>
</gene>
<evidence type="ECO:0000313" key="5">
    <source>
        <dbReference type="EMBL" id="ORV94403.1"/>
    </source>
</evidence>
<dbReference type="GO" id="GO:0043720">
    <property type="term" value="F:3-keto-5-aminohexanoate cleavage activity"/>
    <property type="evidence" value="ECO:0007669"/>
    <property type="project" value="InterPro"/>
</dbReference>
<dbReference type="Proteomes" id="UP000193928">
    <property type="component" value="Unassembled WGS sequence"/>
</dbReference>
<dbReference type="AlphaFoldDB" id="A0A1X1X6V5"/>
<keyword evidence="4" id="KW-0862">Zinc</keyword>
<keyword evidence="3" id="KW-0479">Metal-binding</keyword>
<protein>
    <recommendedName>
        <fullName evidence="7">3-keto-5-aminohexanoate cleavage protein</fullName>
    </recommendedName>
</protein>
<comment type="cofactor">
    <cofactor evidence="1">
        <name>Zn(2+)</name>
        <dbReference type="ChEBI" id="CHEBI:29105"/>
    </cofactor>
</comment>
<keyword evidence="2" id="KW-0808">Transferase</keyword>
<dbReference type="PANTHER" id="PTHR37418:SF2">
    <property type="entry name" value="3-KETO-5-AMINOHEXANOATE CLEAVAGE ENZYME"/>
    <property type="match status" value="1"/>
</dbReference>
<organism evidence="5 6">
    <name type="scientific">Mycobacterium gordonae</name>
    <dbReference type="NCBI Taxonomy" id="1778"/>
    <lineage>
        <taxon>Bacteria</taxon>
        <taxon>Bacillati</taxon>
        <taxon>Actinomycetota</taxon>
        <taxon>Actinomycetes</taxon>
        <taxon>Mycobacteriales</taxon>
        <taxon>Mycobacteriaceae</taxon>
        <taxon>Mycobacterium</taxon>
    </lineage>
</organism>
<evidence type="ECO:0008006" key="7">
    <source>
        <dbReference type="Google" id="ProtNLM"/>
    </source>
</evidence>
<keyword evidence="6" id="KW-1185">Reference proteome</keyword>
<dbReference type="PANTHER" id="PTHR37418">
    <property type="entry name" value="3-KETO-5-AMINOHEXANOATE CLEAVAGE ENZYME-RELATED"/>
    <property type="match status" value="1"/>
</dbReference>
<accession>A0A1X1X6V5</accession>